<dbReference type="InterPro" id="IPR054502">
    <property type="entry name" value="bHLH-TF_ACT-like_plant"/>
</dbReference>
<keyword evidence="5" id="KW-0175">Coiled coil</keyword>
<organism evidence="7 8">
    <name type="scientific">Ricinus communis</name>
    <name type="common">Castor bean</name>
    <dbReference type="NCBI Taxonomy" id="3988"/>
    <lineage>
        <taxon>Eukaryota</taxon>
        <taxon>Viridiplantae</taxon>
        <taxon>Streptophyta</taxon>
        <taxon>Embryophyta</taxon>
        <taxon>Tracheophyta</taxon>
        <taxon>Spermatophyta</taxon>
        <taxon>Magnoliopsida</taxon>
        <taxon>eudicotyledons</taxon>
        <taxon>Gunneridae</taxon>
        <taxon>Pentapetalae</taxon>
        <taxon>rosids</taxon>
        <taxon>fabids</taxon>
        <taxon>Malpighiales</taxon>
        <taxon>Euphorbiaceae</taxon>
        <taxon>Acalyphoideae</taxon>
        <taxon>Acalypheae</taxon>
        <taxon>Ricinus</taxon>
    </lineage>
</organism>
<dbReference type="GO" id="GO:0080090">
    <property type="term" value="P:regulation of primary metabolic process"/>
    <property type="evidence" value="ECO:0007669"/>
    <property type="project" value="UniProtKB-ARBA"/>
</dbReference>
<keyword evidence="3" id="KW-0804">Transcription</keyword>
<dbReference type="Pfam" id="PF00010">
    <property type="entry name" value="HLH"/>
    <property type="match status" value="1"/>
</dbReference>
<evidence type="ECO:0000256" key="1">
    <source>
        <dbReference type="ARBA" id="ARBA00004123"/>
    </source>
</evidence>
<gene>
    <name evidence="7" type="ORF">RCOM_1686970</name>
</gene>
<dbReference type="GO" id="GO:0046983">
    <property type="term" value="F:protein dimerization activity"/>
    <property type="evidence" value="ECO:0007669"/>
    <property type="project" value="InterPro"/>
</dbReference>
<evidence type="ECO:0000313" key="8">
    <source>
        <dbReference type="Proteomes" id="UP000008311"/>
    </source>
</evidence>
<evidence type="ECO:0000259" key="6">
    <source>
        <dbReference type="PROSITE" id="PS50888"/>
    </source>
</evidence>
<dbReference type="STRING" id="3988.B9RCC5"/>
<dbReference type="InterPro" id="IPR011598">
    <property type="entry name" value="bHLH_dom"/>
</dbReference>
<dbReference type="GO" id="GO:0005634">
    <property type="term" value="C:nucleus"/>
    <property type="evidence" value="ECO:0007669"/>
    <property type="project" value="UniProtKB-SubCell"/>
</dbReference>
<keyword evidence="2" id="KW-0805">Transcription regulation</keyword>
<reference evidence="8" key="1">
    <citation type="journal article" date="2010" name="Nat. Biotechnol.">
        <title>Draft genome sequence of the oilseed species Ricinus communis.</title>
        <authorList>
            <person name="Chan A.P."/>
            <person name="Crabtree J."/>
            <person name="Zhao Q."/>
            <person name="Lorenzi H."/>
            <person name="Orvis J."/>
            <person name="Puiu D."/>
            <person name="Melake-Berhan A."/>
            <person name="Jones K.M."/>
            <person name="Redman J."/>
            <person name="Chen G."/>
            <person name="Cahoon E.B."/>
            <person name="Gedil M."/>
            <person name="Stanke M."/>
            <person name="Haas B.J."/>
            <person name="Wortman J.R."/>
            <person name="Fraser-Liggett C.M."/>
            <person name="Ravel J."/>
            <person name="Rabinowicz P.D."/>
        </authorList>
    </citation>
    <scope>NUCLEOTIDE SEQUENCE [LARGE SCALE GENOMIC DNA]</scope>
    <source>
        <strain evidence="8">cv. Hale</strain>
    </source>
</reference>
<dbReference type="PROSITE" id="PS50888">
    <property type="entry name" value="BHLH"/>
    <property type="match status" value="1"/>
</dbReference>
<dbReference type="PANTHER" id="PTHR46266:SF3">
    <property type="entry name" value="TRANSCRIPTION FACTOR EGL1"/>
    <property type="match status" value="1"/>
</dbReference>
<sequence length="492" mass="54835">MVISSFDLVIACQEEPWQMVTLFGCKMLNLLSAQIWMLISVMLLHGTDLSKVLEDPNLIQHVKTSFLEIPFPIVATNTSTRSDKDHEILEAKLVPVVGREELDAVSPNDSSDDQPAEDSFMVEGINGGASQVQSWQLMDDDFSNCVHHSLNSSDCISQTIIDPIKVVPVSNNETAHKHCLKDVQECNDTERTALDLRKDDLHYQGVLSSLLKTCHPLILGPCFQNCNKRSSFVGWKKPRLMHLPKLKSGTSQSLLKKILFQVPRMHVASLLERQEDKGNKVGVLRPEADDIGAGHETLDRKRKGQISERLMILKSIVPSMSKTDEVSILDDTIEYLQKLGKRVEELESCREFTECEARTRRKPQDAIERTSDNYGSSIIGSKQKSLINKRKAYDIDEAEAEIENIMSKEGSAENISVNINDKDVVIEIKCPWREGLLLEIIDAASHLKLDSLSVQSSTADGMLSLTIKSKKGYAALSPGTIKQAIQRVAGKC</sequence>
<protein>
    <submittedName>
        <fullName evidence="7">Transcription factor, putative</fullName>
    </submittedName>
</protein>
<name>B9RCC5_RICCO</name>
<accession>B9RCC5</accession>
<dbReference type="InterPro" id="IPR036638">
    <property type="entry name" value="HLH_DNA-bd_sf"/>
</dbReference>
<feature type="coiled-coil region" evidence="5">
    <location>
        <begin position="388"/>
        <end position="415"/>
    </location>
</feature>
<dbReference type="AlphaFoldDB" id="B9RCC5"/>
<dbReference type="InParanoid" id="B9RCC5"/>
<dbReference type="EMBL" id="EQ973774">
    <property type="protein sequence ID" value="EEF51196.1"/>
    <property type="molecule type" value="Genomic_DNA"/>
</dbReference>
<evidence type="ECO:0000313" key="7">
    <source>
        <dbReference type="EMBL" id="EEF51196.1"/>
    </source>
</evidence>
<dbReference type="SMART" id="SM00353">
    <property type="entry name" value="HLH"/>
    <property type="match status" value="1"/>
</dbReference>
<comment type="subcellular location">
    <subcellularLocation>
        <location evidence="1">Nucleus</location>
    </subcellularLocation>
</comment>
<dbReference type="PANTHER" id="PTHR46266">
    <property type="entry name" value="TRANSCRIPTION FACTOR TT8"/>
    <property type="match status" value="1"/>
</dbReference>
<keyword evidence="4" id="KW-0539">Nucleus</keyword>
<evidence type="ECO:0000256" key="2">
    <source>
        <dbReference type="ARBA" id="ARBA00023015"/>
    </source>
</evidence>
<dbReference type="Gene3D" id="4.10.280.10">
    <property type="entry name" value="Helix-loop-helix DNA-binding domain"/>
    <property type="match status" value="1"/>
</dbReference>
<keyword evidence="8" id="KW-1185">Reference proteome</keyword>
<dbReference type="SUPFAM" id="SSF47459">
    <property type="entry name" value="HLH, helix-loop-helix DNA-binding domain"/>
    <property type="match status" value="1"/>
</dbReference>
<evidence type="ECO:0000256" key="3">
    <source>
        <dbReference type="ARBA" id="ARBA00023163"/>
    </source>
</evidence>
<dbReference type="eggNOG" id="ENOG502QT7W">
    <property type="taxonomic scope" value="Eukaryota"/>
</dbReference>
<evidence type="ECO:0000256" key="4">
    <source>
        <dbReference type="ARBA" id="ARBA00023242"/>
    </source>
</evidence>
<dbReference type="Pfam" id="PF22754">
    <property type="entry name" value="bHLH-TF_ACT-like_plant"/>
    <property type="match status" value="1"/>
</dbReference>
<feature type="domain" description="BHLH" evidence="6">
    <location>
        <begin position="290"/>
        <end position="339"/>
    </location>
</feature>
<dbReference type="Proteomes" id="UP000008311">
    <property type="component" value="Unassembled WGS sequence"/>
</dbReference>
<proteinExistence type="predicted"/>
<evidence type="ECO:0000256" key="5">
    <source>
        <dbReference type="SAM" id="Coils"/>
    </source>
</evidence>